<protein>
    <submittedName>
        <fullName evidence="1">Uncharacterized protein</fullName>
    </submittedName>
</protein>
<gene>
    <name evidence="1" type="ORF">SAMN04488061_3349</name>
</gene>
<keyword evidence="2" id="KW-1185">Reference proteome</keyword>
<sequence>MSKHATNLTPMIGNLADGLTTASQTAWQASDAAKGGRTNEAIGTLLPVMDQLETHAALCKTILALHRIGKGGAK</sequence>
<comment type="caution">
    <text evidence="1">The sequence shown here is derived from an EMBL/GenBank/DDBJ whole genome shotgun (WGS) entry which is preliminary data.</text>
</comment>
<dbReference type="Proteomes" id="UP000198795">
    <property type="component" value="Unassembled WGS sequence"/>
</dbReference>
<name>A0A1H0TTJ0_9HYPH</name>
<evidence type="ECO:0000313" key="2">
    <source>
        <dbReference type="Proteomes" id="UP000198795"/>
    </source>
</evidence>
<evidence type="ECO:0000313" key="1">
    <source>
        <dbReference type="EMBL" id="SDP56876.1"/>
    </source>
</evidence>
<organism evidence="1 2">
    <name type="scientific">Filomicrobium insigne</name>
    <dbReference type="NCBI Taxonomy" id="418854"/>
    <lineage>
        <taxon>Bacteria</taxon>
        <taxon>Pseudomonadati</taxon>
        <taxon>Pseudomonadota</taxon>
        <taxon>Alphaproteobacteria</taxon>
        <taxon>Hyphomicrobiales</taxon>
        <taxon>Hyphomicrobiaceae</taxon>
        <taxon>Filomicrobium</taxon>
    </lineage>
</organism>
<dbReference type="EMBL" id="FNJC01000005">
    <property type="protein sequence ID" value="SDP56876.1"/>
    <property type="molecule type" value="Genomic_DNA"/>
</dbReference>
<reference evidence="1 2" key="1">
    <citation type="submission" date="2016-10" db="EMBL/GenBank/DDBJ databases">
        <authorList>
            <person name="Varghese N."/>
            <person name="Submissions S."/>
        </authorList>
    </citation>
    <scope>NUCLEOTIDE SEQUENCE [LARGE SCALE GENOMIC DNA]</scope>
    <source>
        <strain evidence="1 2">CGMCC 1.6497</strain>
    </source>
</reference>
<proteinExistence type="predicted"/>
<accession>A0A1H0TTJ0</accession>
<dbReference type="RefSeq" id="WP_090230422.1">
    <property type="nucleotide sequence ID" value="NZ_FNJC01000005.1"/>
</dbReference>